<protein>
    <submittedName>
        <fullName evidence="3">Peptidase U32</fullName>
    </submittedName>
</protein>
<dbReference type="PANTHER" id="PTHR30217:SF10">
    <property type="entry name" value="23S RRNA 5-HYDROXYCYTIDINE C2501 SYNTHASE"/>
    <property type="match status" value="1"/>
</dbReference>
<feature type="compositionally biased region" description="Low complexity" evidence="1">
    <location>
        <begin position="533"/>
        <end position="543"/>
    </location>
</feature>
<evidence type="ECO:0000259" key="2">
    <source>
        <dbReference type="Pfam" id="PF12392"/>
    </source>
</evidence>
<feature type="compositionally biased region" description="Basic and acidic residues" evidence="1">
    <location>
        <begin position="1012"/>
        <end position="1022"/>
    </location>
</feature>
<feature type="domain" description="Peptidase U32 collagenase" evidence="2">
    <location>
        <begin position="538"/>
        <end position="653"/>
    </location>
</feature>
<dbReference type="GeneID" id="19015198"/>
<dbReference type="PANTHER" id="PTHR30217">
    <property type="entry name" value="PEPTIDASE U32 FAMILY"/>
    <property type="match status" value="1"/>
</dbReference>
<dbReference type="KEGG" id="bpg:Bathy06g02180"/>
<evidence type="ECO:0000313" key="4">
    <source>
        <dbReference type="Proteomes" id="UP000198341"/>
    </source>
</evidence>
<proteinExistence type="predicted"/>
<feature type="region of interest" description="Disordered" evidence="1">
    <location>
        <begin position="1"/>
        <end position="85"/>
    </location>
</feature>
<gene>
    <name evidence="3" type="ORF">Bathy06g02180</name>
</gene>
<reference evidence="3 4" key="1">
    <citation type="submission" date="2011-10" db="EMBL/GenBank/DDBJ databases">
        <authorList>
            <person name="Genoscope - CEA"/>
        </authorList>
    </citation>
    <scope>NUCLEOTIDE SEQUENCE [LARGE SCALE GENOMIC DNA]</scope>
    <source>
        <strain evidence="3 4">RCC 1105</strain>
    </source>
</reference>
<name>K8F6T2_9CHLO</name>
<dbReference type="OrthoDB" id="426032at2759"/>
<dbReference type="EMBL" id="FO082273">
    <property type="protein sequence ID" value="CCO17293.1"/>
    <property type="molecule type" value="Genomic_DNA"/>
</dbReference>
<accession>K8F6T2</accession>
<dbReference type="AlphaFoldDB" id="K8F6T2"/>
<dbReference type="RefSeq" id="XP_007512693.1">
    <property type="nucleotide sequence ID" value="XM_007512631.1"/>
</dbReference>
<keyword evidence="4" id="KW-1185">Reference proteome</keyword>
<dbReference type="InterPro" id="IPR020988">
    <property type="entry name" value="Pept_U32_collagenase"/>
</dbReference>
<dbReference type="Proteomes" id="UP000198341">
    <property type="component" value="Chromosome 6"/>
</dbReference>
<feature type="compositionally biased region" description="Polar residues" evidence="1">
    <location>
        <begin position="1"/>
        <end position="10"/>
    </location>
</feature>
<evidence type="ECO:0000313" key="3">
    <source>
        <dbReference type="EMBL" id="CCO17293.1"/>
    </source>
</evidence>
<dbReference type="Pfam" id="PF12392">
    <property type="entry name" value="DUF3656"/>
    <property type="match status" value="1"/>
</dbReference>
<dbReference type="InterPro" id="IPR051454">
    <property type="entry name" value="RNA/ubiquinone_mod_enzymes"/>
</dbReference>
<sequence length="1055" mass="117391">MTLAQLTSSPIARPPRLFRPRRKKSARYSRATTTEAKSSSNDGVNDDDGEKMRKNPDLYSGGDELDDDDVVHNEQRKRTMKKKPDVLAPAGGWPQLEAAIKNGADCVYFGLELLNARARANNFTVKELPKVMDFLRERGAKGYVTMNVLVFDDELTECESLIRACATNGVDAMIVQDVGAARLVKRVAPNMAVHGSTQMSITDANGAMFAKEIGCERVVVGRELSIEEIKTVVEKSPETTVEAFTHGALCVSYSGQCFSSEAWGGRSANRGQCAQACRMPYGFVVNGEIKAMGDEKYLLSPQDLMAVDLVPQLIDAGVSCFKIEGRLKGEEYVGLTTAAYRRAVDLAWENRNVSKKELLTDESRLELRQVFARAQDEHFDGLTTGFLEGTRHQTIVRGRNPRHRGVFAGRVVEVDAKKERVTIQTTTTTNNNNEEDSSSINGVLKRGFGVVFDDGAPELDEQGGFIYEIFDERGSYVDSSEMCSSEFVTLAFARNSMDYQKIRPGNIVWRTSTTSGEKKAQHRKKEKSEEEVVATASSASPSADGRDDVVCIVSGSRDAPLKIALYDSLGNVGEAMTSVHISEAKKQPIDFQSIAKTIGELGGTPFFLDDEKNIDCKKLFFSETETDENNIFVPAGEIKKARREAVEMLLEKRRNMGAVKAEAMASDDVSVSDQMYKNEIEKWWGTPTAIASKTREKNVPTTKSSPDDEPKLTVLCRTMEQVETCCAFDFLDEIQADFLEVHGLRDAVKKIQEAGKKAVVATPRVLKPDEEKLWRFYLSLNADALLVRSAGLLRKLNELIPEKAEEGKTYPRLRGDFSLNAANVLTTSTFLERFNLERLALTHDLNARQIRNLAAALPPQTAASKIEIILHCHLPIFHTEHCVFCRFLSDGNSYKDCGHPCETNDARLRDSNGKDHLVLADMGCRNTVFNAEAQSGAMFVQDWINIGNIKNYRIELVDTDKNETVLLLHTYEKLLRGEISSRDAYEQLRKVKDKNGNVQGCNVGSFAVREEKSRDGMKKTAAEIKLNNQEKKKKRYTNNTNKDNSSKKPSSSVSR</sequence>
<evidence type="ECO:0000256" key="1">
    <source>
        <dbReference type="SAM" id="MobiDB-lite"/>
    </source>
</evidence>
<organism evidence="3 4">
    <name type="scientific">Bathycoccus prasinos</name>
    <dbReference type="NCBI Taxonomy" id="41875"/>
    <lineage>
        <taxon>Eukaryota</taxon>
        <taxon>Viridiplantae</taxon>
        <taxon>Chlorophyta</taxon>
        <taxon>Mamiellophyceae</taxon>
        <taxon>Mamiellales</taxon>
        <taxon>Bathycoccaceae</taxon>
        <taxon>Bathycoccus</taxon>
    </lineage>
</organism>
<dbReference type="InterPro" id="IPR001539">
    <property type="entry name" value="Peptidase_U32"/>
</dbReference>
<dbReference type="STRING" id="41875.K8F6T2"/>
<feature type="compositionally biased region" description="Basic and acidic residues" evidence="1">
    <location>
        <begin position="70"/>
        <end position="85"/>
    </location>
</feature>
<feature type="region of interest" description="Disordered" evidence="1">
    <location>
        <begin position="513"/>
        <end position="545"/>
    </location>
</feature>
<dbReference type="Pfam" id="PF01136">
    <property type="entry name" value="Peptidase_U32"/>
    <property type="match status" value="2"/>
</dbReference>
<feature type="compositionally biased region" description="Basic residues" evidence="1">
    <location>
        <begin position="16"/>
        <end position="27"/>
    </location>
</feature>
<feature type="compositionally biased region" description="Low complexity" evidence="1">
    <location>
        <begin position="1037"/>
        <end position="1055"/>
    </location>
</feature>
<dbReference type="eggNOG" id="ENOG502QVE5">
    <property type="taxonomic scope" value="Eukaryota"/>
</dbReference>
<feature type="region of interest" description="Disordered" evidence="1">
    <location>
        <begin position="1012"/>
        <end position="1055"/>
    </location>
</feature>